<feature type="compositionally biased region" description="Polar residues" evidence="1">
    <location>
        <begin position="26"/>
        <end position="36"/>
    </location>
</feature>
<proteinExistence type="predicted"/>
<comment type="caution">
    <text evidence="3">The sequence shown here is derived from an EMBL/GenBank/DDBJ whole genome shotgun (WGS) entry which is preliminary data.</text>
</comment>
<accession>A0A558R795</accession>
<dbReference type="RefSeq" id="WP_238995294.1">
    <property type="nucleotide sequence ID" value="NZ_VNIM01000022.1"/>
</dbReference>
<organism evidence="3 4">
    <name type="scientific">Alterirhizorhabdus solaris</name>
    <dbReference type="NCBI Taxonomy" id="2529389"/>
    <lineage>
        <taxon>Bacteria</taxon>
        <taxon>Pseudomonadati</taxon>
        <taxon>Pseudomonadota</taxon>
        <taxon>Alphaproteobacteria</taxon>
        <taxon>Sphingomonadales</taxon>
        <taxon>Rhizorhabdaceae</taxon>
        <taxon>Alterirhizorhabdus</taxon>
    </lineage>
</organism>
<feature type="region of interest" description="Disordered" evidence="1">
    <location>
        <begin position="75"/>
        <end position="172"/>
    </location>
</feature>
<feature type="compositionally biased region" description="Pro residues" evidence="1">
    <location>
        <begin position="75"/>
        <end position="90"/>
    </location>
</feature>
<dbReference type="Pfam" id="PF08364">
    <property type="entry name" value="IF2_assoc"/>
    <property type="match status" value="1"/>
</dbReference>
<feature type="compositionally biased region" description="Pro residues" evidence="1">
    <location>
        <begin position="115"/>
        <end position="126"/>
    </location>
</feature>
<feature type="domain" description="Initiation factor 2 associated" evidence="2">
    <location>
        <begin position="12"/>
        <end position="51"/>
    </location>
</feature>
<dbReference type="GO" id="GO:0003743">
    <property type="term" value="F:translation initiation factor activity"/>
    <property type="evidence" value="ECO:0007669"/>
    <property type="project" value="UniProtKB-KW"/>
</dbReference>
<feature type="compositionally biased region" description="Pro residues" evidence="1">
    <location>
        <begin position="144"/>
        <end position="162"/>
    </location>
</feature>
<evidence type="ECO:0000256" key="1">
    <source>
        <dbReference type="SAM" id="MobiDB-lite"/>
    </source>
</evidence>
<dbReference type="EMBL" id="VNIM01000022">
    <property type="protein sequence ID" value="TVV75263.1"/>
    <property type="molecule type" value="Genomic_DNA"/>
</dbReference>
<dbReference type="Proteomes" id="UP000318681">
    <property type="component" value="Unassembled WGS sequence"/>
</dbReference>
<keyword evidence="3" id="KW-0396">Initiation factor</keyword>
<feature type="non-terminal residue" evidence="3">
    <location>
        <position position="242"/>
    </location>
</feature>
<evidence type="ECO:0000259" key="2">
    <source>
        <dbReference type="Pfam" id="PF08364"/>
    </source>
</evidence>
<protein>
    <submittedName>
        <fullName evidence="3">Translation initiation factor IF-2</fullName>
    </submittedName>
</protein>
<dbReference type="AlphaFoldDB" id="A0A558R795"/>
<feature type="region of interest" description="Disordered" evidence="1">
    <location>
        <begin position="1"/>
        <end position="36"/>
    </location>
</feature>
<keyword evidence="3" id="KW-0648">Protein biosynthesis</keyword>
<evidence type="ECO:0000313" key="3">
    <source>
        <dbReference type="EMBL" id="TVV75263.1"/>
    </source>
</evidence>
<evidence type="ECO:0000313" key="4">
    <source>
        <dbReference type="Proteomes" id="UP000318681"/>
    </source>
</evidence>
<sequence length="242" mass="24595">MSDNDKPKLGMRAPLGLKRTVETGKVKQSFSHGRSNTVIVETKRRRVLTKPGEAEAPVAEAPAPVAVEAPAPVAAPAPAAAPAPVAPPAPVAAAEPVAPPAPVAAPAPVAETPAPVTPPAPAPAPPVAAASAPTPSAPVATAPAPAPVRAPTPAAPPRPAPPRAQQRPVPTRTLSPLSLINISQPTRHLRVSYSGFFLQKKNSATYNCTFSRPWHAAPPAPSSATPPLKPSLLYTSPCPLYP</sequence>
<reference evidence="3 4" key="1">
    <citation type="submission" date="2019-07" db="EMBL/GenBank/DDBJ databases">
        <title>Sphingomonas solaris sp. nov., isolated from a solar panel from Boston, Massachusetts.</title>
        <authorList>
            <person name="Tanner K."/>
            <person name="Pascual J."/>
            <person name="Mancuso C."/>
            <person name="Pereto J."/>
            <person name="Khalil A."/>
            <person name="Vilanova C."/>
        </authorList>
    </citation>
    <scope>NUCLEOTIDE SEQUENCE [LARGE SCALE GENOMIC DNA]</scope>
    <source>
        <strain evidence="3 4">R4DWN</strain>
    </source>
</reference>
<dbReference type="InterPro" id="IPR013575">
    <property type="entry name" value="IF2_assoc_dom_bac"/>
</dbReference>
<feature type="compositionally biased region" description="Low complexity" evidence="1">
    <location>
        <begin position="127"/>
        <end position="143"/>
    </location>
</feature>
<name>A0A558R795_9SPHN</name>
<keyword evidence="4" id="KW-1185">Reference proteome</keyword>
<gene>
    <name evidence="3" type="ORF">FOY91_07385</name>
</gene>